<dbReference type="Proteomes" id="UP000001626">
    <property type="component" value="Chromosome"/>
</dbReference>
<keyword evidence="3" id="KW-1185">Reference proteome</keyword>
<dbReference type="HOGENOM" id="CLU_124456_3_0_9"/>
<dbReference type="AlphaFoldDB" id="D9TSL5"/>
<dbReference type="KEGG" id="ttm:Tthe_2405"/>
<dbReference type="Gene3D" id="3.40.50.1010">
    <property type="entry name" value="5'-nuclease"/>
    <property type="match status" value="1"/>
</dbReference>
<dbReference type="EMBL" id="CP002171">
    <property type="protein sequence ID" value="ADL69870.1"/>
    <property type="molecule type" value="Genomic_DNA"/>
</dbReference>
<proteinExistence type="predicted"/>
<gene>
    <name evidence="2" type="ordered locus">Tthe_2405</name>
</gene>
<sequence>MCKLMKILIDTNVILDVLLKREPFAEDAYAIFKMADEKTIMAYISAFAVTDIYYFINKNLNHDTCLKAIKALFNIMNVVSVTKQDIEKAMTFSEFNDLEDALQLQSLKKVKGNFIITRDEKFQRLTDKAISPRDFVQRVLKSFKDESLPK</sequence>
<evidence type="ECO:0000259" key="1">
    <source>
        <dbReference type="Pfam" id="PF13470"/>
    </source>
</evidence>
<dbReference type="STRING" id="580327.Tthe_2405"/>
<accession>D9TSL5</accession>
<dbReference type="eggNOG" id="COG1848">
    <property type="taxonomic scope" value="Bacteria"/>
</dbReference>
<organism evidence="2 3">
    <name type="scientific">Thermoanaerobacterium thermosaccharolyticum (strain ATCC 7956 / DSM 571 / NCIMB 9385 / NCA 3814 / NCTC 13789 / WDCM 00135 / 2032)</name>
    <name type="common">Clostridium thermosaccharolyticum</name>
    <dbReference type="NCBI Taxonomy" id="580327"/>
    <lineage>
        <taxon>Bacteria</taxon>
        <taxon>Bacillati</taxon>
        <taxon>Bacillota</taxon>
        <taxon>Clostridia</taxon>
        <taxon>Thermoanaerobacterales</taxon>
        <taxon>Thermoanaerobacteraceae</taxon>
        <taxon>Thermoanaerobacterium</taxon>
    </lineage>
</organism>
<dbReference type="CDD" id="cd09854">
    <property type="entry name" value="PIN_VapC-like"/>
    <property type="match status" value="1"/>
</dbReference>
<dbReference type="InterPro" id="IPR002716">
    <property type="entry name" value="PIN_dom"/>
</dbReference>
<evidence type="ECO:0000313" key="2">
    <source>
        <dbReference type="EMBL" id="ADL69870.1"/>
    </source>
</evidence>
<dbReference type="InterPro" id="IPR029060">
    <property type="entry name" value="PIN-like_dom_sf"/>
</dbReference>
<dbReference type="Pfam" id="PF13470">
    <property type="entry name" value="PIN_3"/>
    <property type="match status" value="1"/>
</dbReference>
<protein>
    <submittedName>
        <fullName evidence="2">Nucleotide binding protein PINc</fullName>
    </submittedName>
</protein>
<reference evidence="2 3" key="1">
    <citation type="submission" date="2010-08" db="EMBL/GenBank/DDBJ databases">
        <title>Complete sequence of Thermoanaerobacterium thermosaccharolyticum DSM 571.</title>
        <authorList>
            <consortium name="US DOE Joint Genome Institute"/>
            <person name="Lucas S."/>
            <person name="Copeland A."/>
            <person name="Lapidus A."/>
            <person name="Cheng J.-F."/>
            <person name="Bruce D."/>
            <person name="Goodwin L."/>
            <person name="Pitluck S."/>
            <person name="Teshima H."/>
            <person name="Detter J.C."/>
            <person name="Han C."/>
            <person name="Tapia R."/>
            <person name="Land M."/>
            <person name="Hauser L."/>
            <person name="Chang Y.-J."/>
            <person name="Jeffries C."/>
            <person name="Kyrpides N."/>
            <person name="Ivanova N."/>
            <person name="Mikhailova N."/>
            <person name="Hemme C.L."/>
            <person name="Woyke T."/>
        </authorList>
    </citation>
    <scope>NUCLEOTIDE SEQUENCE [LARGE SCALE GENOMIC DNA]</scope>
    <source>
        <strain evidence="3">ATCC 7956 / DSM 571 / NCIMB 9385 / NCA 3814 / NCTC 13789 / WDCM 00135 / 2032</strain>
    </source>
</reference>
<dbReference type="SUPFAM" id="SSF88723">
    <property type="entry name" value="PIN domain-like"/>
    <property type="match status" value="1"/>
</dbReference>
<feature type="domain" description="PIN" evidence="1">
    <location>
        <begin position="6"/>
        <end position="120"/>
    </location>
</feature>
<name>D9TSL5_THETC</name>
<evidence type="ECO:0000313" key="3">
    <source>
        <dbReference type="Proteomes" id="UP000001626"/>
    </source>
</evidence>